<reference evidence="5 6" key="1">
    <citation type="submission" date="2024-09" db="EMBL/GenBank/DDBJ databases">
        <authorList>
            <person name="Sun Q."/>
            <person name="Mori K."/>
        </authorList>
    </citation>
    <scope>NUCLEOTIDE SEQUENCE [LARGE SCALE GENOMIC DNA]</scope>
    <source>
        <strain evidence="5 6">CICC 10874</strain>
    </source>
</reference>
<dbReference type="InterPro" id="IPR003764">
    <property type="entry name" value="GlcNAc_6-P_deAcase"/>
</dbReference>
<keyword evidence="4" id="KW-0119">Carbohydrate metabolism</keyword>
<name>A0ABV6RC86_9MICO</name>
<dbReference type="GO" id="GO:0008448">
    <property type="term" value="F:N-acetylglucosamine-6-phosphate deacetylase activity"/>
    <property type="evidence" value="ECO:0007669"/>
    <property type="project" value="UniProtKB-EC"/>
</dbReference>
<keyword evidence="6" id="KW-1185">Reference proteome</keyword>
<dbReference type="PANTHER" id="PTHR11113:SF14">
    <property type="entry name" value="N-ACETYLGLUCOSAMINE-6-PHOSPHATE DEACETYLASE"/>
    <property type="match status" value="1"/>
</dbReference>
<dbReference type="PANTHER" id="PTHR11113">
    <property type="entry name" value="N-ACETYLGLUCOSAMINE-6-PHOSPHATE DEACETYLASE"/>
    <property type="match status" value="1"/>
</dbReference>
<proteinExistence type="inferred from homology"/>
<evidence type="ECO:0000256" key="2">
    <source>
        <dbReference type="ARBA" id="ARBA00022723"/>
    </source>
</evidence>
<dbReference type="EMBL" id="JBHLSV010000013">
    <property type="protein sequence ID" value="MFC0674599.1"/>
    <property type="molecule type" value="Genomic_DNA"/>
</dbReference>
<evidence type="ECO:0000313" key="6">
    <source>
        <dbReference type="Proteomes" id="UP001589793"/>
    </source>
</evidence>
<dbReference type="EC" id="3.5.1.25" evidence="5"/>
<accession>A0ABV6RC86</accession>
<gene>
    <name evidence="5" type="ORF">ACFFF6_11595</name>
</gene>
<dbReference type="PIRSF" id="PIRSF038994">
    <property type="entry name" value="NagA"/>
    <property type="match status" value="1"/>
</dbReference>
<dbReference type="InterPro" id="IPR032466">
    <property type="entry name" value="Metal_Hydrolase"/>
</dbReference>
<dbReference type="Gene3D" id="3.20.20.140">
    <property type="entry name" value="Metal-dependent hydrolases"/>
    <property type="match status" value="1"/>
</dbReference>
<comment type="similarity">
    <text evidence="1 4">Belongs to the metallo-dependent hydrolases superfamily. NagA family.</text>
</comment>
<comment type="caution">
    <text evidence="5">The sequence shown here is derived from an EMBL/GenBank/DDBJ whole genome shotgun (WGS) entry which is preliminary data.</text>
</comment>
<protein>
    <submittedName>
        <fullName evidence="5">N-acetylglucosamine-6-phosphate deacetylase</fullName>
        <ecNumber evidence="5">3.5.1.25</ecNumber>
    </submittedName>
</protein>
<dbReference type="Proteomes" id="UP001589793">
    <property type="component" value="Unassembled WGS sequence"/>
</dbReference>
<evidence type="ECO:0000313" key="5">
    <source>
        <dbReference type="EMBL" id="MFC0674599.1"/>
    </source>
</evidence>
<keyword evidence="2" id="KW-0479">Metal-binding</keyword>
<evidence type="ECO:0000256" key="4">
    <source>
        <dbReference type="PIRNR" id="PIRNR038994"/>
    </source>
</evidence>
<dbReference type="RefSeq" id="WP_376980846.1">
    <property type="nucleotide sequence ID" value="NZ_JBHLSV010000013.1"/>
</dbReference>
<dbReference type="SUPFAM" id="SSF51556">
    <property type="entry name" value="Metallo-dependent hydrolases"/>
    <property type="match status" value="1"/>
</dbReference>
<evidence type="ECO:0000256" key="3">
    <source>
        <dbReference type="ARBA" id="ARBA00022801"/>
    </source>
</evidence>
<keyword evidence="3 4" id="KW-0378">Hydrolase</keyword>
<sequence>MTIRRIDGIDPATGDVLEIEADARIQGIRRRRTDRPLDLPLLAPGLVDLQVNGFAGHDVNAEDPSPEAIIAIARSLALRGVTSWVPTVVTASEERIIAALRAVERACAMDPATAAAIPFSHVEGPFLSAQDGPRGVHDPAQIRPADAAEVARWQRAGRVGYVTLSPHGADAPQQIARIVASGTAVAIGHTHASPEQIRAAVDAGAELSTHLGNGIFPQLPRHPNPIWEQLAESRLSCGFIADGHHLPMAALRSMLQAVGRGRAYLVSDCVELAGSTPGTYITPVGGEVELSSTGRLSYAGTALLAGAAKDLAGGAEVLVHAGLGVDEVLDLASRTPGRIIRGLLPATDGHAGPEGRERPRVGDLRVGAAADLVHLDRAGRVQGVVRGGRPLP</sequence>
<organism evidence="5 6">
    <name type="scientific">Brachybacterium hainanense</name>
    <dbReference type="NCBI Taxonomy" id="1541174"/>
    <lineage>
        <taxon>Bacteria</taxon>
        <taxon>Bacillati</taxon>
        <taxon>Actinomycetota</taxon>
        <taxon>Actinomycetes</taxon>
        <taxon>Micrococcales</taxon>
        <taxon>Dermabacteraceae</taxon>
        <taxon>Brachybacterium</taxon>
    </lineage>
</organism>
<evidence type="ECO:0000256" key="1">
    <source>
        <dbReference type="ARBA" id="ARBA00010716"/>
    </source>
</evidence>